<organism evidence="1 2">
    <name type="scientific">Sphingomonas oligophenolica</name>
    <dbReference type="NCBI Taxonomy" id="301154"/>
    <lineage>
        <taxon>Bacteria</taxon>
        <taxon>Pseudomonadati</taxon>
        <taxon>Pseudomonadota</taxon>
        <taxon>Alphaproteobacteria</taxon>
        <taxon>Sphingomonadales</taxon>
        <taxon>Sphingomonadaceae</taxon>
        <taxon>Sphingomonas</taxon>
    </lineage>
</organism>
<keyword evidence="2" id="KW-1185">Reference proteome</keyword>
<dbReference type="EMBL" id="JBDIME010000008">
    <property type="protein sequence ID" value="MEN2790279.1"/>
    <property type="molecule type" value="Genomic_DNA"/>
</dbReference>
<dbReference type="Pfam" id="PF13031">
    <property type="entry name" value="DUF3892"/>
    <property type="match status" value="1"/>
</dbReference>
<dbReference type="RefSeq" id="WP_343889044.1">
    <property type="nucleotide sequence ID" value="NZ_BAAAEH010000016.1"/>
</dbReference>
<comment type="caution">
    <text evidence="1">The sequence shown here is derived from an EMBL/GenBank/DDBJ whole genome shotgun (WGS) entry which is preliminary data.</text>
</comment>
<dbReference type="Proteomes" id="UP001419910">
    <property type="component" value="Unassembled WGS sequence"/>
</dbReference>
<gene>
    <name evidence="1" type="ORF">ABC974_11630</name>
</gene>
<protein>
    <submittedName>
        <fullName evidence="1">DUF3892 domain-containing protein</fullName>
    </submittedName>
</protein>
<proteinExistence type="predicted"/>
<evidence type="ECO:0000313" key="2">
    <source>
        <dbReference type="Proteomes" id="UP001419910"/>
    </source>
</evidence>
<reference evidence="1 2" key="1">
    <citation type="submission" date="2024-05" db="EMBL/GenBank/DDBJ databases">
        <authorList>
            <person name="Liu Q."/>
            <person name="Xin Y.-H."/>
        </authorList>
    </citation>
    <scope>NUCLEOTIDE SEQUENCE [LARGE SCALE GENOMIC DNA]</scope>
    <source>
        <strain evidence="1 2">CGMCC 1.10181</strain>
    </source>
</reference>
<name>A0ABU9Y396_9SPHN</name>
<accession>A0ABU9Y396</accession>
<dbReference type="InterPro" id="IPR024997">
    <property type="entry name" value="DUF3892"/>
</dbReference>
<sequence>MAKRYVRASGKNSQGDITRLCNAGESWSPRSKADAISDIETNTHEYWVNWTHYPETKIRVVNGPTGKYLRTDRDTTTRNNLDDLPDC</sequence>
<evidence type="ECO:0000313" key="1">
    <source>
        <dbReference type="EMBL" id="MEN2790279.1"/>
    </source>
</evidence>